<dbReference type="EMBL" id="JABXXP010000287">
    <property type="protein sequence ID" value="NVN11929.1"/>
    <property type="molecule type" value="Genomic_DNA"/>
</dbReference>
<keyword evidence="1" id="KW-1133">Transmembrane helix</keyword>
<dbReference type="InterPro" id="IPR050879">
    <property type="entry name" value="Acyltransferase_3"/>
</dbReference>
<dbReference type="GO" id="GO:0016020">
    <property type="term" value="C:membrane"/>
    <property type="evidence" value="ECO:0007669"/>
    <property type="project" value="TreeGrafter"/>
</dbReference>
<keyword evidence="2" id="KW-0808">Transferase</keyword>
<comment type="caution">
    <text evidence="2">The sequence shown here is derived from an EMBL/GenBank/DDBJ whole genome shotgun (WGS) entry which is preliminary data.</text>
</comment>
<proteinExistence type="predicted"/>
<name>A0A7Y7IX26_9PROT</name>
<protein>
    <submittedName>
        <fullName evidence="2">Acyltransferase</fullName>
    </submittedName>
</protein>
<accession>A0A7Y7IX26</accession>
<dbReference type="GO" id="GO:0000271">
    <property type="term" value="P:polysaccharide biosynthetic process"/>
    <property type="evidence" value="ECO:0007669"/>
    <property type="project" value="TreeGrafter"/>
</dbReference>
<dbReference type="PANTHER" id="PTHR23028">
    <property type="entry name" value="ACETYLTRANSFERASE"/>
    <property type="match status" value="1"/>
</dbReference>
<feature type="transmembrane region" description="Helical" evidence="1">
    <location>
        <begin position="280"/>
        <end position="299"/>
    </location>
</feature>
<feature type="transmembrane region" description="Helical" evidence="1">
    <location>
        <begin position="132"/>
        <end position="156"/>
    </location>
</feature>
<dbReference type="AlphaFoldDB" id="A0A7Y7IX26"/>
<dbReference type="Proteomes" id="UP000534870">
    <property type="component" value="Unassembled WGS sequence"/>
</dbReference>
<evidence type="ECO:0000313" key="2">
    <source>
        <dbReference type="EMBL" id="NVN11929.1"/>
    </source>
</evidence>
<feature type="transmembrane region" description="Helical" evidence="1">
    <location>
        <begin position="162"/>
        <end position="184"/>
    </location>
</feature>
<keyword evidence="1" id="KW-0812">Transmembrane</keyword>
<feature type="transmembrane region" description="Helical" evidence="1">
    <location>
        <begin position="97"/>
        <end position="120"/>
    </location>
</feature>
<sequence>MVLFSHAWHDMIQGGAAYAVWGFYVLSGFLMTLVIKDKYGFTVEGILKYISNRIIRIFPLYYICLLAGIATIVFLRHHKIDPTQFNGQFYMPSRGTWLAPLTLLTVFPTTGLPVATSGALATEFTAYAMMPLMAFSPLFSLLFFFISLVVNISYGFGLESFAARYTFFSTCLIAFSFGSLLCHFKPWLSLIRNRPLSLGAWLLLSVSWLRYPYFPWEHGLYVSLPVSGWVVLSFIDVRKNKLDGLLGDLSYPVYLAHTLVLAWYFVVFHKAFDLRCAVEVYVFSVILSYILIVVVDRPLSRLKVRGRTTAPDNQNYDLTLRARSRPKISLI</sequence>
<reference evidence="2 3" key="1">
    <citation type="submission" date="2020-06" db="EMBL/GenBank/DDBJ databases">
        <title>Description of novel acetic acid bacteria.</title>
        <authorList>
            <person name="Sombolestani A."/>
        </authorList>
    </citation>
    <scope>NUCLEOTIDE SEQUENCE [LARGE SCALE GENOMIC DNA]</scope>
    <source>
        <strain evidence="2 3">LMG 31431</strain>
    </source>
</reference>
<keyword evidence="2" id="KW-0012">Acyltransferase</keyword>
<feature type="transmembrane region" description="Helical" evidence="1">
    <location>
        <begin position="55"/>
        <end position="77"/>
    </location>
</feature>
<evidence type="ECO:0000313" key="3">
    <source>
        <dbReference type="Proteomes" id="UP000534870"/>
    </source>
</evidence>
<dbReference type="GO" id="GO:0016746">
    <property type="term" value="F:acyltransferase activity"/>
    <property type="evidence" value="ECO:0007669"/>
    <property type="project" value="UniProtKB-KW"/>
</dbReference>
<dbReference type="RefSeq" id="WP_176640590.1">
    <property type="nucleotide sequence ID" value="NZ_JABXXP010000287.1"/>
</dbReference>
<dbReference type="PANTHER" id="PTHR23028:SF53">
    <property type="entry name" value="ACYL_TRANSF_3 DOMAIN-CONTAINING PROTEIN"/>
    <property type="match status" value="1"/>
</dbReference>
<feature type="transmembrane region" description="Helical" evidence="1">
    <location>
        <begin position="249"/>
        <end position="268"/>
    </location>
</feature>
<evidence type="ECO:0000256" key="1">
    <source>
        <dbReference type="SAM" id="Phobius"/>
    </source>
</evidence>
<keyword evidence="1" id="KW-0472">Membrane</keyword>
<feature type="transmembrane region" description="Helical" evidence="1">
    <location>
        <begin position="15"/>
        <end position="35"/>
    </location>
</feature>
<gene>
    <name evidence="2" type="ORF">HUK84_12520</name>
</gene>
<organism evidence="2 3">
    <name type="scientific">Nguyenibacter vanlangensis</name>
    <dbReference type="NCBI Taxonomy" id="1216886"/>
    <lineage>
        <taxon>Bacteria</taxon>
        <taxon>Pseudomonadati</taxon>
        <taxon>Pseudomonadota</taxon>
        <taxon>Alphaproteobacteria</taxon>
        <taxon>Acetobacterales</taxon>
        <taxon>Acetobacteraceae</taxon>
        <taxon>Nguyenibacter</taxon>
    </lineage>
</organism>